<dbReference type="Gene3D" id="3.60.70.12">
    <property type="entry name" value="L-amino peptidase D-ALA esterase/amidase"/>
    <property type="match status" value="1"/>
</dbReference>
<dbReference type="SUPFAM" id="SSF56266">
    <property type="entry name" value="DmpA/ArgJ-like"/>
    <property type="match status" value="1"/>
</dbReference>
<dbReference type="eggNOG" id="COG3191">
    <property type="taxonomic scope" value="Bacteria"/>
</dbReference>
<accession>D7BE63</accession>
<dbReference type="InterPro" id="IPR016117">
    <property type="entry name" value="ArgJ-like_dom_sf"/>
</dbReference>
<dbReference type="EMBL" id="CP002042">
    <property type="protein sequence ID" value="ADH64921.1"/>
    <property type="molecule type" value="Genomic_DNA"/>
</dbReference>
<dbReference type="PANTHER" id="PTHR36512">
    <property type="entry name" value="D-AMINOPEPTIDASE"/>
    <property type="match status" value="1"/>
</dbReference>
<reference evidence="2 3" key="1">
    <citation type="journal article" date="2010" name="Stand. Genomic Sci.">
        <title>Complete genome sequence of Meiothermus silvanus type strain (VI-R2).</title>
        <authorList>
            <person name="Sikorski J."/>
            <person name="Tindall B.J."/>
            <person name="Lowry S."/>
            <person name="Lucas S."/>
            <person name="Nolan M."/>
            <person name="Copeland A."/>
            <person name="Glavina Del Rio T."/>
            <person name="Tice H."/>
            <person name="Cheng J.F."/>
            <person name="Han C."/>
            <person name="Pitluck S."/>
            <person name="Liolios K."/>
            <person name="Ivanova N."/>
            <person name="Mavromatis K."/>
            <person name="Mikhailova N."/>
            <person name="Pati A."/>
            <person name="Goodwin L."/>
            <person name="Chen A."/>
            <person name="Palaniappan K."/>
            <person name="Land M."/>
            <person name="Hauser L."/>
            <person name="Chang Y.J."/>
            <person name="Jeffries C.D."/>
            <person name="Rohde M."/>
            <person name="Goker M."/>
            <person name="Woyke T."/>
            <person name="Bristow J."/>
            <person name="Eisen J.A."/>
            <person name="Markowitz V."/>
            <person name="Hugenholtz P."/>
            <person name="Kyrpides N.C."/>
            <person name="Klenk H.P."/>
            <person name="Lapidus A."/>
        </authorList>
    </citation>
    <scope>NUCLEOTIDE SEQUENCE [LARGE SCALE GENOMIC DNA]</scope>
    <source>
        <strain evidence="3">ATCC 700542 / DSM 9946 / VI-R2</strain>
    </source>
</reference>
<dbReference type="CDD" id="cd02252">
    <property type="entry name" value="nylC_like"/>
    <property type="match status" value="1"/>
</dbReference>
<evidence type="ECO:0000256" key="1">
    <source>
        <dbReference type="ARBA" id="ARBA00007068"/>
    </source>
</evidence>
<dbReference type="Proteomes" id="UP000001916">
    <property type="component" value="Chromosome"/>
</dbReference>
<gene>
    <name evidence="2" type="ordered locus">Mesil_3087</name>
</gene>
<proteinExistence type="inferred from homology"/>
<dbReference type="PANTHER" id="PTHR36512:SF3">
    <property type="entry name" value="BLR5678 PROTEIN"/>
    <property type="match status" value="1"/>
</dbReference>
<dbReference type="OrthoDB" id="9808347at2"/>
<evidence type="ECO:0000313" key="3">
    <source>
        <dbReference type="Proteomes" id="UP000001916"/>
    </source>
</evidence>
<comment type="similarity">
    <text evidence="1">Belongs to the peptidase S58 family.</text>
</comment>
<dbReference type="InterPro" id="IPR005321">
    <property type="entry name" value="Peptidase_S58_DmpA"/>
</dbReference>
<protein>
    <submittedName>
        <fullName evidence="2">Peptidase S58 DmpA</fullName>
    </submittedName>
</protein>
<dbReference type="Pfam" id="PF03576">
    <property type="entry name" value="Peptidase_S58"/>
    <property type="match status" value="1"/>
</dbReference>
<name>D7BE63_ALLS1</name>
<dbReference type="RefSeq" id="WP_013159450.1">
    <property type="nucleotide sequence ID" value="NC_014212.1"/>
</dbReference>
<dbReference type="STRING" id="526227.Mesil_3087"/>
<evidence type="ECO:0000313" key="2">
    <source>
        <dbReference type="EMBL" id="ADH64921.1"/>
    </source>
</evidence>
<dbReference type="AlphaFoldDB" id="D7BE63"/>
<dbReference type="KEGG" id="msv:Mesil_3087"/>
<dbReference type="GO" id="GO:0004177">
    <property type="term" value="F:aminopeptidase activity"/>
    <property type="evidence" value="ECO:0007669"/>
    <property type="project" value="TreeGrafter"/>
</dbReference>
<dbReference type="HOGENOM" id="CLU_044458_1_0_0"/>
<organism evidence="2 3">
    <name type="scientific">Allomeiothermus silvanus (strain ATCC 700542 / DSM 9946 / NBRC 106475 / NCIMB 13440 / VI-R2)</name>
    <name type="common">Thermus silvanus</name>
    <dbReference type="NCBI Taxonomy" id="526227"/>
    <lineage>
        <taxon>Bacteria</taxon>
        <taxon>Thermotogati</taxon>
        <taxon>Deinococcota</taxon>
        <taxon>Deinococci</taxon>
        <taxon>Thermales</taxon>
        <taxon>Thermaceae</taxon>
        <taxon>Allomeiothermus</taxon>
    </lineage>
</organism>
<keyword evidence="3" id="KW-1185">Reference proteome</keyword>
<sequence>MNQTLTALEGFCVGHWTDPVGQTGCTVILGPAEGFLASASFLGPSPGNREGILLAPEKRVERVHALLFTGGSAFGLGAAEGVVRYLEERGIGYPTPAGRVPIVPAAVIFDLMAGDAKARPGPEHGYAAAREASPDPVPMGRVGAGAGAMVGKYLGYALSSPGGLGSALVEQSGVRVGALAVVNPVGDVYDLEGRVRAGPGRFREYRPVDLYGQSTTLVAVGLEVTLSKSEARMLADAAQAALARVIRPSHTPVDGDSVFVLSTTCRPATDLLLLTALVQEAVAWAIVKAVA</sequence>
<dbReference type="MEROPS" id="P01.101"/>